<dbReference type="Gene3D" id="1.10.357.10">
    <property type="entry name" value="Tetracycline Repressor, domain 2"/>
    <property type="match status" value="1"/>
</dbReference>
<dbReference type="InterPro" id="IPR009057">
    <property type="entry name" value="Homeodomain-like_sf"/>
</dbReference>
<dbReference type="PRINTS" id="PR00455">
    <property type="entry name" value="HTHTETR"/>
</dbReference>
<proteinExistence type="predicted"/>
<organism evidence="6 7">
    <name type="scientific">Flectobacillus roseus</name>
    <dbReference type="NCBI Taxonomy" id="502259"/>
    <lineage>
        <taxon>Bacteria</taxon>
        <taxon>Pseudomonadati</taxon>
        <taxon>Bacteroidota</taxon>
        <taxon>Cytophagia</taxon>
        <taxon>Cytophagales</taxon>
        <taxon>Flectobacillaceae</taxon>
        <taxon>Flectobacillus</taxon>
    </lineage>
</organism>
<keyword evidence="3" id="KW-0804">Transcription</keyword>
<gene>
    <name evidence="6" type="ORF">QM524_10960</name>
</gene>
<evidence type="ECO:0000256" key="3">
    <source>
        <dbReference type="ARBA" id="ARBA00023163"/>
    </source>
</evidence>
<dbReference type="PROSITE" id="PS50977">
    <property type="entry name" value="HTH_TETR_2"/>
    <property type="match status" value="1"/>
</dbReference>
<sequence length="195" mass="22307">METTQEYILEKVAPLFNKKGYNGTSLSEITKATNLTKGAVYFYFRNKEDLAFQAFHLNVKKLVKPLNNVVIERKGAINKLYGMTFYFKEYYYELASERGGCPLLNLGVDARFNNPILFEEARKICDRLIQNTATIITHGIKHKEIKEATDAHTLATNIYSMIEGGIFMSLITQNKNYIVNIANHIESAIIEQIRL</sequence>
<keyword evidence="7" id="KW-1185">Reference proteome</keyword>
<evidence type="ECO:0000256" key="1">
    <source>
        <dbReference type="ARBA" id="ARBA00023015"/>
    </source>
</evidence>
<dbReference type="InterPro" id="IPR036271">
    <property type="entry name" value="Tet_transcr_reg_TetR-rel_C_sf"/>
</dbReference>
<comment type="caution">
    <text evidence="6">The sequence shown here is derived from an EMBL/GenBank/DDBJ whole genome shotgun (WGS) entry which is preliminary data.</text>
</comment>
<protein>
    <submittedName>
        <fullName evidence="6">TetR/AcrR family transcriptional regulator</fullName>
    </submittedName>
</protein>
<feature type="domain" description="HTH tetR-type" evidence="5">
    <location>
        <begin position="2"/>
        <end position="62"/>
    </location>
</feature>
<feature type="DNA-binding region" description="H-T-H motif" evidence="4">
    <location>
        <begin position="25"/>
        <end position="44"/>
    </location>
</feature>
<dbReference type="InterPro" id="IPR023772">
    <property type="entry name" value="DNA-bd_HTH_TetR-type_CS"/>
</dbReference>
<dbReference type="PROSITE" id="PS01081">
    <property type="entry name" value="HTH_TETR_1"/>
    <property type="match status" value="1"/>
</dbReference>
<dbReference type="PANTHER" id="PTHR47506">
    <property type="entry name" value="TRANSCRIPTIONAL REGULATORY PROTEIN"/>
    <property type="match status" value="1"/>
</dbReference>
<dbReference type="SUPFAM" id="SSF48498">
    <property type="entry name" value="Tetracyclin repressor-like, C-terminal domain"/>
    <property type="match status" value="1"/>
</dbReference>
<evidence type="ECO:0000313" key="6">
    <source>
        <dbReference type="EMBL" id="MDI9859728.1"/>
    </source>
</evidence>
<evidence type="ECO:0000256" key="4">
    <source>
        <dbReference type="PROSITE-ProRule" id="PRU00335"/>
    </source>
</evidence>
<dbReference type="Proteomes" id="UP001236507">
    <property type="component" value="Unassembled WGS sequence"/>
</dbReference>
<dbReference type="Pfam" id="PF00440">
    <property type="entry name" value="TetR_N"/>
    <property type="match status" value="1"/>
</dbReference>
<accession>A0ABT6Y820</accession>
<dbReference type="Pfam" id="PF16925">
    <property type="entry name" value="TetR_C_13"/>
    <property type="match status" value="1"/>
</dbReference>
<evidence type="ECO:0000259" key="5">
    <source>
        <dbReference type="PROSITE" id="PS50977"/>
    </source>
</evidence>
<keyword evidence="1" id="KW-0805">Transcription regulation</keyword>
<dbReference type="RefSeq" id="WP_095162864.1">
    <property type="nucleotide sequence ID" value="NZ_JASHIF010000009.1"/>
</dbReference>
<dbReference type="PANTHER" id="PTHR47506:SF3">
    <property type="entry name" value="HTH-TYPE TRANSCRIPTIONAL REGULATOR LMRA"/>
    <property type="match status" value="1"/>
</dbReference>
<dbReference type="SUPFAM" id="SSF46689">
    <property type="entry name" value="Homeodomain-like"/>
    <property type="match status" value="1"/>
</dbReference>
<keyword evidence="2 4" id="KW-0238">DNA-binding</keyword>
<dbReference type="InterPro" id="IPR011075">
    <property type="entry name" value="TetR_C"/>
</dbReference>
<evidence type="ECO:0000256" key="2">
    <source>
        <dbReference type="ARBA" id="ARBA00023125"/>
    </source>
</evidence>
<name>A0ABT6Y820_9BACT</name>
<reference evidence="6 7" key="1">
    <citation type="submission" date="2023-05" db="EMBL/GenBank/DDBJ databases">
        <title>Novel species of genus Flectobacillus isolated from stream in China.</title>
        <authorList>
            <person name="Lu H."/>
        </authorList>
    </citation>
    <scope>NUCLEOTIDE SEQUENCE [LARGE SCALE GENOMIC DNA]</scope>
    <source>
        <strain evidence="6 7">KCTC 42575</strain>
    </source>
</reference>
<dbReference type="InterPro" id="IPR001647">
    <property type="entry name" value="HTH_TetR"/>
</dbReference>
<dbReference type="EMBL" id="JASHIF010000009">
    <property type="protein sequence ID" value="MDI9859728.1"/>
    <property type="molecule type" value="Genomic_DNA"/>
</dbReference>
<evidence type="ECO:0000313" key="7">
    <source>
        <dbReference type="Proteomes" id="UP001236507"/>
    </source>
</evidence>